<dbReference type="PANTHER" id="PTHR24412">
    <property type="entry name" value="KELCH PROTEIN"/>
    <property type="match status" value="1"/>
</dbReference>
<evidence type="ECO:0000313" key="5">
    <source>
        <dbReference type="Proteomes" id="UP000001554"/>
    </source>
</evidence>
<reference evidence="6" key="2">
    <citation type="submission" date="2025-08" db="UniProtKB">
        <authorList>
            <consortium name="RefSeq"/>
        </authorList>
    </citation>
    <scope>IDENTIFICATION</scope>
    <source>
        <strain evidence="6">S238N-H82</strain>
        <tissue evidence="6">Testes</tissue>
    </source>
</reference>
<dbReference type="OMA" id="ERNEVCY"/>
<dbReference type="Gene3D" id="3.30.710.10">
    <property type="entry name" value="Potassium Channel Kv1.1, Chain A"/>
    <property type="match status" value="1"/>
</dbReference>
<dbReference type="Pfam" id="PF00651">
    <property type="entry name" value="BTB"/>
    <property type="match status" value="1"/>
</dbReference>
<dbReference type="GeneID" id="118423645"/>
<evidence type="ECO:0000259" key="4">
    <source>
        <dbReference type="PROSITE" id="PS50097"/>
    </source>
</evidence>
<feature type="domain" description="BTB" evidence="4">
    <location>
        <begin position="26"/>
        <end position="93"/>
    </location>
</feature>
<dbReference type="SMART" id="SM00612">
    <property type="entry name" value="Kelch"/>
    <property type="match status" value="2"/>
</dbReference>
<organism evidence="5 6">
    <name type="scientific">Branchiostoma floridae</name>
    <name type="common">Florida lancelet</name>
    <name type="synonym">Amphioxus</name>
    <dbReference type="NCBI Taxonomy" id="7739"/>
    <lineage>
        <taxon>Eukaryota</taxon>
        <taxon>Metazoa</taxon>
        <taxon>Chordata</taxon>
        <taxon>Cephalochordata</taxon>
        <taxon>Leptocardii</taxon>
        <taxon>Amphioxiformes</taxon>
        <taxon>Branchiostomatidae</taxon>
        <taxon>Branchiostoma</taxon>
    </lineage>
</organism>
<dbReference type="OrthoDB" id="45365at2759"/>
<protein>
    <submittedName>
        <fullName evidence="6">Kelch repeat and BTB domain-containing protein 2-like</fullName>
    </submittedName>
</protein>
<gene>
    <name evidence="6" type="primary">LOC118423645</name>
</gene>
<feature type="compositionally biased region" description="Basic and acidic residues" evidence="3">
    <location>
        <begin position="576"/>
        <end position="592"/>
    </location>
</feature>
<keyword evidence="5" id="KW-1185">Reference proteome</keyword>
<evidence type="ECO:0000256" key="1">
    <source>
        <dbReference type="ARBA" id="ARBA00022441"/>
    </source>
</evidence>
<dbReference type="Gene3D" id="1.25.40.420">
    <property type="match status" value="1"/>
</dbReference>
<dbReference type="PANTHER" id="PTHR24412:SF499">
    <property type="entry name" value="KELCH REPEAT AND BTB DOMAIN-CONTAINING PROTEIN 8-LIKE ISOFORM X1"/>
    <property type="match status" value="1"/>
</dbReference>
<accession>A0A9J7N1C8</accession>
<feature type="compositionally biased region" description="Acidic residues" evidence="3">
    <location>
        <begin position="557"/>
        <end position="571"/>
    </location>
</feature>
<dbReference type="InterPro" id="IPR011705">
    <property type="entry name" value="BACK"/>
</dbReference>
<dbReference type="InterPro" id="IPR011333">
    <property type="entry name" value="SKP1/BTB/POZ_sf"/>
</dbReference>
<dbReference type="InterPro" id="IPR006652">
    <property type="entry name" value="Kelch_1"/>
</dbReference>
<dbReference type="SMART" id="SM00225">
    <property type="entry name" value="BTB"/>
    <property type="match status" value="1"/>
</dbReference>
<keyword evidence="1" id="KW-0880">Kelch repeat</keyword>
<keyword evidence="2" id="KW-0677">Repeat</keyword>
<dbReference type="Gene3D" id="2.120.10.80">
    <property type="entry name" value="Kelch-type beta propeller"/>
    <property type="match status" value="1"/>
</dbReference>
<proteinExistence type="predicted"/>
<dbReference type="GO" id="GO:0043161">
    <property type="term" value="P:proteasome-mediated ubiquitin-dependent protein catabolic process"/>
    <property type="evidence" value="ECO:0000318"/>
    <property type="project" value="GO_Central"/>
</dbReference>
<dbReference type="AlphaFoldDB" id="A0A9J7N1C8"/>
<dbReference type="GO" id="GO:0031463">
    <property type="term" value="C:Cul3-RING ubiquitin ligase complex"/>
    <property type="evidence" value="ECO:0000318"/>
    <property type="project" value="GO_Central"/>
</dbReference>
<dbReference type="Proteomes" id="UP000001554">
    <property type="component" value="Chromosome 9"/>
</dbReference>
<evidence type="ECO:0000256" key="2">
    <source>
        <dbReference type="ARBA" id="ARBA00022737"/>
    </source>
</evidence>
<sequence>MDATNEEHTSNVLQELNKQRARAELTDVVLEVEGRSFPCHRAILASCSPYFRTMFTSGYAEAKQERISIQDVSDVAMATILDYAYTGCLQTEPDQVQAVMSAARLLQVDFVGRKAAEYMKDHLDVSNCVDVLMYADMLGDCDLVEASKKYMASRFDQVALQPSFVQLPLNYLQSLLDRDDLMTNSEDNVVQAALRWVDFNQEERLQYLSTLCKSVRQSLISTKLCVEIERKCRSTNSELVYSDSTAQRLGHLRTELQIFLQEGFSNEDCAVASPCYDPSTGRLYTIDMPEDLDSLSRSVTVTPDHELYMAGDIFTSREIGINDRQKKFYQYNHLLDTWESRCGMIEPRYRCGLVYLKGYIYAIGGDETRRTAERYDPSCDEWTCIPPMPHQMSSKLCAVTLDDNIYVMSNKGCFSFSTTKNKWKKRADMIKKPLRPQAVTYQGRIYCMDNATSRNSRVEMYNPTTHEWKQSWNGPYGCRTAILMKYGETMYLLNVQYRMGANKTFIYKYQPEMTDSWLEIKDRGSLVAPLAEWLGDGSSTDCLTARMFPKCLGDPDLYEDDHDGGEDDDFSFSESPRSDRDSDDLSDHGDDY</sequence>
<dbReference type="GO" id="GO:0005737">
    <property type="term" value="C:cytoplasm"/>
    <property type="evidence" value="ECO:0000318"/>
    <property type="project" value="GO_Central"/>
</dbReference>
<dbReference type="SMART" id="SM00875">
    <property type="entry name" value="BACK"/>
    <property type="match status" value="1"/>
</dbReference>
<dbReference type="KEGG" id="bfo:118423645"/>
<dbReference type="SUPFAM" id="SSF54695">
    <property type="entry name" value="POZ domain"/>
    <property type="match status" value="1"/>
</dbReference>
<dbReference type="SUPFAM" id="SSF117281">
    <property type="entry name" value="Kelch motif"/>
    <property type="match status" value="1"/>
</dbReference>
<dbReference type="RefSeq" id="XP_035687771.1">
    <property type="nucleotide sequence ID" value="XM_035831878.1"/>
</dbReference>
<reference evidence="5" key="1">
    <citation type="journal article" date="2020" name="Nat. Ecol. Evol.">
        <title>Deeply conserved synteny resolves early events in vertebrate evolution.</title>
        <authorList>
            <person name="Simakov O."/>
            <person name="Marletaz F."/>
            <person name="Yue J.X."/>
            <person name="O'Connell B."/>
            <person name="Jenkins J."/>
            <person name="Brandt A."/>
            <person name="Calef R."/>
            <person name="Tung C.H."/>
            <person name="Huang T.K."/>
            <person name="Schmutz J."/>
            <person name="Satoh N."/>
            <person name="Yu J.K."/>
            <person name="Putnam N.H."/>
            <person name="Green R.E."/>
            <person name="Rokhsar D.S."/>
        </authorList>
    </citation>
    <scope>NUCLEOTIDE SEQUENCE [LARGE SCALE GENOMIC DNA]</scope>
    <source>
        <strain evidence="5">S238N-H82</strain>
    </source>
</reference>
<dbReference type="PIRSF" id="PIRSF037037">
    <property type="entry name" value="Kelch-like_protein_gigaxonin"/>
    <property type="match status" value="1"/>
</dbReference>
<dbReference type="InterPro" id="IPR017096">
    <property type="entry name" value="BTB-kelch_protein"/>
</dbReference>
<dbReference type="Pfam" id="PF01344">
    <property type="entry name" value="Kelch_1"/>
    <property type="match status" value="1"/>
</dbReference>
<dbReference type="Pfam" id="PF07707">
    <property type="entry name" value="BACK"/>
    <property type="match status" value="1"/>
</dbReference>
<dbReference type="InterPro" id="IPR015915">
    <property type="entry name" value="Kelch-typ_b-propeller"/>
</dbReference>
<dbReference type="InterPro" id="IPR000210">
    <property type="entry name" value="BTB/POZ_dom"/>
</dbReference>
<feature type="region of interest" description="Disordered" evidence="3">
    <location>
        <begin position="557"/>
        <end position="592"/>
    </location>
</feature>
<evidence type="ECO:0000256" key="3">
    <source>
        <dbReference type="SAM" id="MobiDB-lite"/>
    </source>
</evidence>
<dbReference type="GO" id="GO:1990756">
    <property type="term" value="F:ubiquitin-like ligase-substrate adaptor activity"/>
    <property type="evidence" value="ECO:0000318"/>
    <property type="project" value="GO_Central"/>
</dbReference>
<evidence type="ECO:0000313" key="6">
    <source>
        <dbReference type="RefSeq" id="XP_035687771.1"/>
    </source>
</evidence>
<dbReference type="PROSITE" id="PS50097">
    <property type="entry name" value="BTB"/>
    <property type="match status" value="1"/>
</dbReference>
<name>A0A9J7N1C8_BRAFL</name>